<dbReference type="Gene3D" id="3.30.470.30">
    <property type="entry name" value="DNA ligase/mRNA capping enzyme"/>
    <property type="match status" value="1"/>
</dbReference>
<evidence type="ECO:0000256" key="1">
    <source>
        <dbReference type="ARBA" id="ARBA00004123"/>
    </source>
</evidence>
<accession>A0AAN9ESB2</accession>
<evidence type="ECO:0000313" key="18">
    <source>
        <dbReference type="EMBL" id="KAK7262249.1"/>
    </source>
</evidence>
<keyword evidence="11" id="KW-0539">Nucleus</keyword>
<keyword evidence="12" id="KW-0131">Cell cycle</keyword>
<evidence type="ECO:0000256" key="8">
    <source>
        <dbReference type="ARBA" id="ARBA00022840"/>
    </source>
</evidence>
<evidence type="ECO:0000256" key="14">
    <source>
        <dbReference type="RuleBase" id="RU000617"/>
    </source>
</evidence>
<evidence type="ECO:0000256" key="13">
    <source>
        <dbReference type="ARBA" id="ARBA00034003"/>
    </source>
</evidence>
<dbReference type="SUPFAM" id="SSF56091">
    <property type="entry name" value="DNA ligase/mRNA capping enzyme, catalytic domain"/>
    <property type="match status" value="1"/>
</dbReference>
<dbReference type="Pfam" id="PF04679">
    <property type="entry name" value="DNA_ligase_A_C"/>
    <property type="match status" value="1"/>
</dbReference>
<protein>
    <recommendedName>
        <fullName evidence="14">DNA ligase</fullName>
        <ecNumber evidence="14">6.5.1.1</ecNumber>
    </recommendedName>
</protein>
<organism evidence="18 19">
    <name type="scientific">Clitoria ternatea</name>
    <name type="common">Butterfly pea</name>
    <dbReference type="NCBI Taxonomy" id="43366"/>
    <lineage>
        <taxon>Eukaryota</taxon>
        <taxon>Viridiplantae</taxon>
        <taxon>Streptophyta</taxon>
        <taxon>Embryophyta</taxon>
        <taxon>Tracheophyta</taxon>
        <taxon>Spermatophyta</taxon>
        <taxon>Magnoliopsida</taxon>
        <taxon>eudicotyledons</taxon>
        <taxon>Gunneridae</taxon>
        <taxon>Pentapetalae</taxon>
        <taxon>rosids</taxon>
        <taxon>fabids</taxon>
        <taxon>Fabales</taxon>
        <taxon>Fabaceae</taxon>
        <taxon>Papilionoideae</taxon>
        <taxon>50 kb inversion clade</taxon>
        <taxon>NPAAA clade</taxon>
        <taxon>indigoferoid/millettioid clade</taxon>
        <taxon>Phaseoleae</taxon>
        <taxon>Clitoria</taxon>
    </lineage>
</organism>
<feature type="region of interest" description="Disordered" evidence="16">
    <location>
        <begin position="53"/>
        <end position="125"/>
    </location>
</feature>
<dbReference type="GO" id="GO:0071897">
    <property type="term" value="P:DNA biosynthetic process"/>
    <property type="evidence" value="ECO:0007669"/>
    <property type="project" value="InterPro"/>
</dbReference>
<dbReference type="InterPro" id="IPR012308">
    <property type="entry name" value="DNA_ligase_ATP-dep_N"/>
</dbReference>
<keyword evidence="7 14" id="KW-0227">DNA damage</keyword>
<keyword evidence="8 14" id="KW-0067">ATP-binding</keyword>
<keyword evidence="10 14" id="KW-0234">DNA repair</keyword>
<dbReference type="PANTHER" id="PTHR45674">
    <property type="entry name" value="DNA LIGASE 1/3 FAMILY MEMBER"/>
    <property type="match status" value="1"/>
</dbReference>
<dbReference type="Pfam" id="PF04675">
    <property type="entry name" value="DNA_ligase_A_N"/>
    <property type="match status" value="1"/>
</dbReference>
<evidence type="ECO:0000256" key="9">
    <source>
        <dbReference type="ARBA" id="ARBA00023172"/>
    </source>
</evidence>
<dbReference type="Gene3D" id="1.10.3260.10">
    <property type="entry name" value="DNA ligase, ATP-dependent, N-terminal domain"/>
    <property type="match status" value="1"/>
</dbReference>
<evidence type="ECO:0000256" key="10">
    <source>
        <dbReference type="ARBA" id="ARBA00023204"/>
    </source>
</evidence>
<evidence type="ECO:0000256" key="3">
    <source>
        <dbReference type="ARBA" id="ARBA00022598"/>
    </source>
</evidence>
<dbReference type="GO" id="GO:0005524">
    <property type="term" value="F:ATP binding"/>
    <property type="evidence" value="ECO:0007669"/>
    <property type="project" value="UniProtKB-KW"/>
</dbReference>
<comment type="similarity">
    <text evidence="2 15">Belongs to the ATP-dependent DNA ligase family.</text>
</comment>
<dbReference type="FunFam" id="3.30.470.30:FF:000016">
    <property type="entry name" value="DNA ligase"/>
    <property type="match status" value="1"/>
</dbReference>
<dbReference type="Pfam" id="PF01068">
    <property type="entry name" value="DNA_ligase_A_M"/>
    <property type="match status" value="1"/>
</dbReference>
<dbReference type="CDD" id="cd07900">
    <property type="entry name" value="Adenylation_DNA_ligase_I_Euk"/>
    <property type="match status" value="1"/>
</dbReference>
<dbReference type="EC" id="6.5.1.1" evidence="14"/>
<dbReference type="GO" id="GO:0006281">
    <property type="term" value="P:DNA repair"/>
    <property type="evidence" value="ECO:0007669"/>
    <property type="project" value="UniProtKB-KW"/>
</dbReference>
<dbReference type="FunFam" id="2.40.50.140:FF:000062">
    <property type="entry name" value="DNA ligase"/>
    <property type="match status" value="1"/>
</dbReference>
<evidence type="ECO:0000256" key="11">
    <source>
        <dbReference type="ARBA" id="ARBA00023242"/>
    </source>
</evidence>
<dbReference type="Gene3D" id="2.40.50.140">
    <property type="entry name" value="Nucleic acid-binding proteins"/>
    <property type="match status" value="1"/>
</dbReference>
<dbReference type="SUPFAM" id="SSF50249">
    <property type="entry name" value="Nucleic acid-binding proteins"/>
    <property type="match status" value="1"/>
</dbReference>
<dbReference type="NCBIfam" id="TIGR00574">
    <property type="entry name" value="dnl1"/>
    <property type="match status" value="1"/>
</dbReference>
<gene>
    <name evidence="18" type="ORF">RJT34_29813</name>
</gene>
<dbReference type="InterPro" id="IPR016059">
    <property type="entry name" value="DNA_ligase_ATP-dep_CS"/>
</dbReference>
<reference evidence="18 19" key="1">
    <citation type="submission" date="2024-01" db="EMBL/GenBank/DDBJ databases">
        <title>The genomes of 5 underutilized Papilionoideae crops provide insights into root nodulation and disease resistance.</title>
        <authorList>
            <person name="Yuan L."/>
        </authorList>
    </citation>
    <scope>NUCLEOTIDE SEQUENCE [LARGE SCALE GENOMIC DNA]</scope>
    <source>
        <strain evidence="18">LY-2023</strain>
        <tissue evidence="18">Leaf</tissue>
    </source>
</reference>
<evidence type="ECO:0000256" key="12">
    <source>
        <dbReference type="ARBA" id="ARBA00023306"/>
    </source>
</evidence>
<dbReference type="GO" id="GO:0003910">
    <property type="term" value="F:DNA ligase (ATP) activity"/>
    <property type="evidence" value="ECO:0007669"/>
    <property type="project" value="UniProtKB-EC"/>
</dbReference>
<dbReference type="Proteomes" id="UP001359559">
    <property type="component" value="Unassembled WGS sequence"/>
</dbReference>
<dbReference type="EMBL" id="JAYKXN010000008">
    <property type="protein sequence ID" value="KAK7262249.1"/>
    <property type="molecule type" value="Genomic_DNA"/>
</dbReference>
<dbReference type="GO" id="GO:0006273">
    <property type="term" value="P:lagging strand elongation"/>
    <property type="evidence" value="ECO:0007669"/>
    <property type="project" value="TreeGrafter"/>
</dbReference>
<keyword evidence="5" id="KW-0235">DNA replication</keyword>
<evidence type="ECO:0000256" key="4">
    <source>
        <dbReference type="ARBA" id="ARBA00022618"/>
    </source>
</evidence>
<dbReference type="CDD" id="cd07969">
    <property type="entry name" value="OBF_DNA_ligase_I"/>
    <property type="match status" value="1"/>
</dbReference>
<evidence type="ECO:0000256" key="2">
    <source>
        <dbReference type="ARBA" id="ARBA00007572"/>
    </source>
</evidence>
<comment type="subcellular location">
    <subcellularLocation>
        <location evidence="1">Nucleus</location>
    </subcellularLocation>
</comment>
<evidence type="ECO:0000256" key="6">
    <source>
        <dbReference type="ARBA" id="ARBA00022741"/>
    </source>
</evidence>
<dbReference type="InterPro" id="IPR012310">
    <property type="entry name" value="DNA_ligase_ATP-dep_cent"/>
</dbReference>
<feature type="region of interest" description="Disordered" evidence="16">
    <location>
        <begin position="738"/>
        <end position="773"/>
    </location>
</feature>
<keyword evidence="3 14" id="KW-0436">Ligase</keyword>
<dbReference type="AlphaFoldDB" id="A0AAN9ESB2"/>
<keyword evidence="4" id="KW-0132">Cell division</keyword>
<dbReference type="GO" id="GO:0005634">
    <property type="term" value="C:nucleus"/>
    <property type="evidence" value="ECO:0007669"/>
    <property type="project" value="UniProtKB-SubCell"/>
</dbReference>
<dbReference type="SUPFAM" id="SSF117018">
    <property type="entry name" value="ATP-dependent DNA ligase DNA-binding domain"/>
    <property type="match status" value="1"/>
</dbReference>
<evidence type="ECO:0000256" key="16">
    <source>
        <dbReference type="SAM" id="MobiDB-lite"/>
    </source>
</evidence>
<dbReference type="InterPro" id="IPR050191">
    <property type="entry name" value="ATP-dep_DNA_ligase"/>
</dbReference>
<dbReference type="InterPro" id="IPR012309">
    <property type="entry name" value="DNA_ligase_ATP-dep_C"/>
</dbReference>
<feature type="compositionally biased region" description="Low complexity" evidence="16">
    <location>
        <begin position="764"/>
        <end position="773"/>
    </location>
</feature>
<feature type="domain" description="ATP-dependent DNA ligase family profile" evidence="17">
    <location>
        <begin position="507"/>
        <end position="643"/>
    </location>
</feature>
<dbReference type="InterPro" id="IPR000977">
    <property type="entry name" value="DNA_ligase_ATP-dep"/>
</dbReference>
<keyword evidence="19" id="KW-1185">Reference proteome</keyword>
<evidence type="ECO:0000256" key="7">
    <source>
        <dbReference type="ARBA" id="ARBA00022763"/>
    </source>
</evidence>
<dbReference type="GO" id="GO:0051301">
    <property type="term" value="P:cell division"/>
    <property type="evidence" value="ECO:0007669"/>
    <property type="project" value="UniProtKB-KW"/>
</dbReference>
<dbReference type="PROSITE" id="PS00697">
    <property type="entry name" value="DNA_LIGASE_A1"/>
    <property type="match status" value="1"/>
</dbReference>
<proteinExistence type="inferred from homology"/>
<dbReference type="InterPro" id="IPR012340">
    <property type="entry name" value="NA-bd_OB-fold"/>
</dbReference>
<name>A0AAN9ESB2_CLITE</name>
<dbReference type="Gene3D" id="3.30.1490.70">
    <property type="match status" value="1"/>
</dbReference>
<keyword evidence="9 14" id="KW-0233">DNA recombination</keyword>
<dbReference type="PANTHER" id="PTHR45674:SF4">
    <property type="entry name" value="DNA LIGASE 1"/>
    <property type="match status" value="1"/>
</dbReference>
<dbReference type="PROSITE" id="PS00333">
    <property type="entry name" value="DNA_LIGASE_A2"/>
    <property type="match status" value="1"/>
</dbReference>
<dbReference type="FunFam" id="1.10.3260.10:FF:000001">
    <property type="entry name" value="DNA ligase"/>
    <property type="match status" value="1"/>
</dbReference>
<evidence type="ECO:0000256" key="5">
    <source>
        <dbReference type="ARBA" id="ARBA00022705"/>
    </source>
</evidence>
<evidence type="ECO:0000256" key="15">
    <source>
        <dbReference type="RuleBase" id="RU004196"/>
    </source>
</evidence>
<dbReference type="PROSITE" id="PS50160">
    <property type="entry name" value="DNA_LIGASE_A3"/>
    <property type="match status" value="1"/>
</dbReference>
<sequence length="773" mass="85897">MLALHFRPFFGANTIRVSSLCRLSPSPSLSLSFTPLRAMSKQPSAFDALMSGARAAANKKSQPSASPKKRKTPTSPAPAQNPHTKLQPSETVTNVQQPNNTVETAQQEESADPAKKIRQVSSSQEKVAELKKRVPQLKKKPSEFDPALVACWEKGEPVPFLFLCLAFDMISEESGRIVITDIVCNMLRTVMCVTPEDLVPVVYLSANRIAPAHEGLELGIGDASIIKALAEACGRTESHIKNQYKEKGDLGLVAKASRSSQSMMRKPDALTIKKVFNTFRLIAKESGKDSQEKKKNHIKALLVAATDCEPQYLIRLLQTKLRIGYAEQTLLAALGQAAVYTEEHSKPPSGIQSPLEEGSKIVKQVYSVLPDYDKIVSALLTDGLWMLPKTCNFTPGVPVGPMLSKATKGVSEVLNKFQDVEFTCEYKYDGERAQIHYLENGSVEIYSRNAERNTGKFPDVVAAVSRLKKTNVSSFVLDCELVAYDKAKQKILPFQVLSTRARKNVSMSDIKVDVCIFAFDLLYLNGQALLQDNLKVRREHLYASFEEESGFFQFATSITSNDVEEIQKFLDKAVDASCEGLIIKTLNEDATYEPSKRSLNWLKLKKDYLENIGDSLDLVPIAAFHGRGKRTGVYGAFLLACYDNNNEEFQSICKIGTGFSEEMLEERSTSLRSKVIPKPKAYYRYAETINPDVWFEPSEVWEVKAADLTISPVHRAAVGIVDTDKGISLRFPRLVRVRPDKPPEDASSSEMVADMYNAQKHNHANNQADNEDD</sequence>
<dbReference type="GO" id="GO:0003677">
    <property type="term" value="F:DNA binding"/>
    <property type="evidence" value="ECO:0007669"/>
    <property type="project" value="InterPro"/>
</dbReference>
<keyword evidence="6 14" id="KW-0547">Nucleotide-binding</keyword>
<comment type="caution">
    <text evidence="18">The sequence shown here is derived from an EMBL/GenBank/DDBJ whole genome shotgun (WGS) entry which is preliminary data.</text>
</comment>
<comment type="catalytic activity">
    <reaction evidence="13 14">
        <text>ATP + (deoxyribonucleotide)n-3'-hydroxyl + 5'-phospho-(deoxyribonucleotide)m = (deoxyribonucleotide)n+m + AMP + diphosphate.</text>
        <dbReference type="EC" id="6.5.1.1"/>
    </reaction>
</comment>
<feature type="compositionally biased region" description="Polar residues" evidence="16">
    <location>
        <begin position="73"/>
        <end position="108"/>
    </location>
</feature>
<evidence type="ECO:0000313" key="19">
    <source>
        <dbReference type="Proteomes" id="UP001359559"/>
    </source>
</evidence>
<dbReference type="GO" id="GO:0006310">
    <property type="term" value="P:DNA recombination"/>
    <property type="evidence" value="ECO:0007669"/>
    <property type="project" value="UniProtKB-KW"/>
</dbReference>
<dbReference type="GO" id="GO:0005739">
    <property type="term" value="C:mitochondrion"/>
    <property type="evidence" value="ECO:0007669"/>
    <property type="project" value="TreeGrafter"/>
</dbReference>
<dbReference type="InterPro" id="IPR036599">
    <property type="entry name" value="DNA_ligase_N_sf"/>
</dbReference>
<evidence type="ECO:0000259" key="17">
    <source>
        <dbReference type="PROSITE" id="PS50160"/>
    </source>
</evidence>